<dbReference type="PRINTS" id="PR01550">
    <property type="entry name" value="TOP6AFAMILY"/>
</dbReference>
<keyword evidence="9 10" id="KW-0413">Isomerase</keyword>
<evidence type="ECO:0000256" key="2">
    <source>
        <dbReference type="ARBA" id="ARBA00001946"/>
    </source>
</evidence>
<feature type="region of interest" description="Disordered" evidence="11">
    <location>
        <begin position="20"/>
        <end position="47"/>
    </location>
</feature>
<comment type="similarity">
    <text evidence="3 10">Belongs to the TOP6A family.</text>
</comment>
<dbReference type="GO" id="GO:0046872">
    <property type="term" value="F:metal ion binding"/>
    <property type="evidence" value="ECO:0007669"/>
    <property type="project" value="UniProtKB-KW"/>
</dbReference>
<evidence type="ECO:0000313" key="15">
    <source>
        <dbReference type="Proteomes" id="UP000094020"/>
    </source>
</evidence>
<reference evidence="14" key="1">
    <citation type="submission" date="2013-07" db="EMBL/GenBank/DDBJ databases">
        <authorList>
            <consortium name="The Broad Institute Genome Sequencing Platform"/>
            <person name="Cuomo C."/>
            <person name="Litvintseva A."/>
            <person name="Chen Y."/>
            <person name="Heitman J."/>
            <person name="Sun S."/>
            <person name="Springer D."/>
            <person name="Dromer F."/>
            <person name="Young S.K."/>
            <person name="Zeng Q."/>
            <person name="Gargeya S."/>
            <person name="Fitzgerald M."/>
            <person name="Abouelleil A."/>
            <person name="Alvarado L."/>
            <person name="Berlin A.M."/>
            <person name="Chapman S.B."/>
            <person name="Dewar J."/>
            <person name="Goldberg J."/>
            <person name="Griggs A."/>
            <person name="Gujja S."/>
            <person name="Hansen M."/>
            <person name="Howarth C."/>
            <person name="Imamovic A."/>
            <person name="Larimer J."/>
            <person name="McCowan C."/>
            <person name="Murphy C."/>
            <person name="Pearson M."/>
            <person name="Priest M."/>
            <person name="Roberts A."/>
            <person name="Saif S."/>
            <person name="Shea T."/>
            <person name="Sykes S."/>
            <person name="Wortman J."/>
            <person name="Nusbaum C."/>
            <person name="Birren B."/>
        </authorList>
    </citation>
    <scope>NUCLEOTIDE SEQUENCE</scope>
    <source>
        <strain evidence="14">CBS 10737</strain>
    </source>
</reference>
<feature type="compositionally biased region" description="Polar residues" evidence="11">
    <location>
        <begin position="20"/>
        <end position="41"/>
    </location>
</feature>
<feature type="active site" description="O-(5'-phospho-DNA)-tyrosine intermediate" evidence="10">
    <location>
        <position position="446"/>
    </location>
</feature>
<dbReference type="KEGG" id="kpin:30172387"/>
<dbReference type="RefSeq" id="XP_019010716.2">
    <property type="nucleotide sequence ID" value="XM_019155758.2"/>
</dbReference>
<dbReference type="GO" id="GO:0005524">
    <property type="term" value="F:ATP binding"/>
    <property type="evidence" value="ECO:0007669"/>
    <property type="project" value="InterPro"/>
</dbReference>
<feature type="compositionally biased region" description="Low complexity" evidence="11">
    <location>
        <begin position="270"/>
        <end position="285"/>
    </location>
</feature>
<proteinExistence type="inferred from homology"/>
<dbReference type="Pfam" id="PF04406">
    <property type="entry name" value="TP6A_N"/>
    <property type="match status" value="1"/>
</dbReference>
<evidence type="ECO:0000256" key="4">
    <source>
        <dbReference type="ARBA" id="ARBA00012895"/>
    </source>
</evidence>
<feature type="region of interest" description="Disordered" evidence="11">
    <location>
        <begin position="270"/>
        <end position="302"/>
    </location>
</feature>
<evidence type="ECO:0000256" key="11">
    <source>
        <dbReference type="SAM" id="MobiDB-lite"/>
    </source>
</evidence>
<dbReference type="CDD" id="cd00223">
    <property type="entry name" value="TOPRIM_TopoIIB_SPO"/>
    <property type="match status" value="1"/>
</dbReference>
<feature type="compositionally biased region" description="Acidic residues" evidence="11">
    <location>
        <begin position="363"/>
        <end position="372"/>
    </location>
</feature>
<feature type="compositionally biased region" description="Basic and acidic residues" evidence="11">
    <location>
        <begin position="290"/>
        <end position="302"/>
    </location>
</feature>
<evidence type="ECO:0000313" key="14">
    <source>
        <dbReference type="EMBL" id="WWC70448.1"/>
    </source>
</evidence>
<gene>
    <name evidence="14" type="ORF">I206_104399</name>
</gene>
<dbReference type="Gene3D" id="3.40.1360.10">
    <property type="match status" value="1"/>
</dbReference>
<feature type="domain" description="Spo11/DNA topoisomerase VI subunit A N-terminal" evidence="12">
    <location>
        <begin position="418"/>
        <end position="477"/>
    </location>
</feature>
<sequence>MSSLPTNSFLSSQIPYTQLDSQKTHSQSQFELISSQSQSSYKCRRRHRKRTIDTYIGSETECEDEVPLKPVKSRLGSSLCPIDFTQTEEESPLTPARKKGRNKKEECGKRKRRIELPSPSPETEPSIGVEPIPQGWTPLIPGILRYSQIPSIDSITSEDGYKGESYIQSQVSEDDEDELILEEHTESHHFNTCTNANGQTKYTSASNSYNANTPTDHAAALSDLREDDERASREEDDLNFEALMKRGEGKRQYEILAEQEQQRRSLKWLDNQSQSQNPDNSQTSTASSKSLREVEGLTDKEQARRSKAITFLENIVLDYHIQLLNSQQILRSRRLNRNKRSPKKKNKVDEDQEESQEPLILDESQDEEEDVAEPSQEKSQEEPGVALRLKNRKTGNLQQISFPDDPLSNMSGPKAIEKQARLIKIVVVLYEAILTHTVVTLRDIFYRDKALFKTQPVVDKIVDDLIATAGMKRKDFCVCASAKGLIAAKSLKIIRRSGEVVELSSSTATLIDPIERIDHVESPGTVQWVLVVEKDAVFQTLCSTRLLEDERLGAGVLITGKGFPDLASKQMLRLISKTFPDARINALVDADPHGISILSTYAFGSANSRHSKDHARLALGDKIQWMGLKATDIKRLGIANEDLLPLEKADIQLATKMLNNTDLPKEWKRELCHMLHLNKKAEIEIILESKEDENNEIEYDLLNDNFDFNFNENENENSKNQFKIWNGKSKLIEYIVEKIIS</sequence>
<dbReference type="Pfam" id="PF21180">
    <property type="entry name" value="TOP6A-Spo11_Toprim"/>
    <property type="match status" value="1"/>
</dbReference>
<reference evidence="14" key="2">
    <citation type="submission" date="2024-02" db="EMBL/GenBank/DDBJ databases">
        <title>Comparative genomics of Cryptococcus and Kwoniella reveals pathogenesis evolution and contrasting modes of karyotype evolution via chromosome fusion or intercentromeric recombination.</title>
        <authorList>
            <person name="Coelho M.A."/>
            <person name="David-Palma M."/>
            <person name="Shea T."/>
            <person name="Bowers K."/>
            <person name="McGinley-Smith S."/>
            <person name="Mohammad A.W."/>
            <person name="Gnirke A."/>
            <person name="Yurkov A.M."/>
            <person name="Nowrousian M."/>
            <person name="Sun S."/>
            <person name="Cuomo C.A."/>
            <person name="Heitman J."/>
        </authorList>
    </citation>
    <scope>NUCLEOTIDE SEQUENCE</scope>
    <source>
        <strain evidence="14">CBS 10737</strain>
    </source>
</reference>
<evidence type="ECO:0000256" key="7">
    <source>
        <dbReference type="ARBA" id="ARBA00023029"/>
    </source>
</evidence>
<evidence type="ECO:0000256" key="3">
    <source>
        <dbReference type="ARBA" id="ARBA00006559"/>
    </source>
</evidence>
<dbReference type="EMBL" id="CP144523">
    <property type="protein sequence ID" value="WWC70448.1"/>
    <property type="molecule type" value="Genomic_DNA"/>
</dbReference>
<dbReference type="InterPro" id="IPR036388">
    <property type="entry name" value="WH-like_DNA-bd_sf"/>
</dbReference>
<evidence type="ECO:0000256" key="5">
    <source>
        <dbReference type="ARBA" id="ARBA00022723"/>
    </source>
</evidence>
<evidence type="ECO:0000256" key="6">
    <source>
        <dbReference type="ARBA" id="ARBA00022842"/>
    </source>
</evidence>
<dbReference type="AlphaFoldDB" id="A0AAJ8MQZ3"/>
<dbReference type="GO" id="GO:0003918">
    <property type="term" value="F:DNA topoisomerase type II (double strand cut, ATP-hydrolyzing) activity"/>
    <property type="evidence" value="ECO:0007669"/>
    <property type="project" value="UniProtKB-UniRule"/>
</dbReference>
<evidence type="ECO:0000256" key="10">
    <source>
        <dbReference type="PROSITE-ProRule" id="PRU01385"/>
    </source>
</evidence>
<dbReference type="GO" id="GO:0000228">
    <property type="term" value="C:nuclear chromosome"/>
    <property type="evidence" value="ECO:0007669"/>
    <property type="project" value="TreeGrafter"/>
</dbReference>
<accession>A0AAJ8MQZ3</accession>
<dbReference type="GO" id="GO:0003677">
    <property type="term" value="F:DNA binding"/>
    <property type="evidence" value="ECO:0007669"/>
    <property type="project" value="UniProtKB-UniRule"/>
</dbReference>
<dbReference type="PANTHER" id="PTHR10848">
    <property type="entry name" value="MEIOTIC RECOMBINATION PROTEIN SPO11"/>
    <property type="match status" value="1"/>
</dbReference>
<evidence type="ECO:0000259" key="13">
    <source>
        <dbReference type="Pfam" id="PF21180"/>
    </source>
</evidence>
<feature type="domain" description="Topoisomerase 6 subunit A/Spo11 TOPRIM" evidence="13">
    <location>
        <begin position="528"/>
        <end position="688"/>
    </location>
</feature>
<dbReference type="SUPFAM" id="SSF56726">
    <property type="entry name" value="DNA topoisomerase IV, alpha subunit"/>
    <property type="match status" value="1"/>
</dbReference>
<dbReference type="GO" id="GO:0042138">
    <property type="term" value="P:meiotic DNA double-strand break formation"/>
    <property type="evidence" value="ECO:0007669"/>
    <property type="project" value="TreeGrafter"/>
</dbReference>
<keyword evidence="15" id="KW-1185">Reference proteome</keyword>
<evidence type="ECO:0000256" key="1">
    <source>
        <dbReference type="ARBA" id="ARBA00000185"/>
    </source>
</evidence>
<feature type="region of interest" description="Disordered" evidence="11">
    <location>
        <begin position="334"/>
        <end position="385"/>
    </location>
</feature>
<keyword evidence="6" id="KW-0460">Magnesium</keyword>
<keyword evidence="5" id="KW-0479">Metal-binding</keyword>
<evidence type="ECO:0000256" key="8">
    <source>
        <dbReference type="ARBA" id="ARBA00023125"/>
    </source>
</evidence>
<dbReference type="Gene3D" id="1.10.10.10">
    <property type="entry name" value="Winged helix-like DNA-binding domain superfamily/Winged helix DNA-binding domain"/>
    <property type="match status" value="1"/>
</dbReference>
<name>A0AAJ8MQZ3_9TREE</name>
<dbReference type="InterPro" id="IPR036078">
    <property type="entry name" value="Spo11/TopoVI_A_sf"/>
</dbReference>
<dbReference type="InterPro" id="IPR013049">
    <property type="entry name" value="Spo11/TopoVI_A_N"/>
</dbReference>
<dbReference type="EC" id="5.6.2.2" evidence="4"/>
<evidence type="ECO:0000256" key="9">
    <source>
        <dbReference type="ARBA" id="ARBA00023235"/>
    </source>
</evidence>
<dbReference type="InterPro" id="IPR002815">
    <property type="entry name" value="Spo11/TopoVI_A"/>
</dbReference>
<protein>
    <recommendedName>
        <fullName evidence="4">DNA topoisomerase (ATP-hydrolyzing)</fullName>
        <ecNumber evidence="4">5.6.2.2</ecNumber>
    </recommendedName>
</protein>
<dbReference type="InterPro" id="IPR034136">
    <property type="entry name" value="TOPRIM_Topo6A/Spo11"/>
</dbReference>
<dbReference type="PROSITE" id="PS52041">
    <property type="entry name" value="TOPO_IIB"/>
    <property type="match status" value="1"/>
</dbReference>
<dbReference type="GO" id="GO:0000706">
    <property type="term" value="P:meiotic DNA double-strand break processing"/>
    <property type="evidence" value="ECO:0007669"/>
    <property type="project" value="TreeGrafter"/>
</dbReference>
<feature type="compositionally biased region" description="Basic residues" evidence="11">
    <location>
        <begin position="334"/>
        <end position="346"/>
    </location>
</feature>
<evidence type="ECO:0000259" key="12">
    <source>
        <dbReference type="Pfam" id="PF04406"/>
    </source>
</evidence>
<dbReference type="GeneID" id="30172387"/>
<comment type="cofactor">
    <cofactor evidence="2">
        <name>Mg(2+)</name>
        <dbReference type="ChEBI" id="CHEBI:18420"/>
    </cofactor>
</comment>
<keyword evidence="7 10" id="KW-0799">Topoisomerase</keyword>
<dbReference type="Proteomes" id="UP000094020">
    <property type="component" value="Chromosome 5"/>
</dbReference>
<keyword evidence="8 10" id="KW-0238">DNA-binding</keyword>
<dbReference type="PANTHER" id="PTHR10848:SF0">
    <property type="entry name" value="MEIOTIC RECOMBINATION PROTEIN SPO11"/>
    <property type="match status" value="1"/>
</dbReference>
<comment type="catalytic activity">
    <reaction evidence="1 10">
        <text>ATP-dependent breakage, passage and rejoining of double-stranded DNA.</text>
        <dbReference type="EC" id="5.6.2.2"/>
    </reaction>
</comment>
<feature type="region of interest" description="Disordered" evidence="11">
    <location>
        <begin position="83"/>
        <end position="133"/>
    </location>
</feature>
<organism evidence="14 15">
    <name type="scientific">Kwoniella pini CBS 10737</name>
    <dbReference type="NCBI Taxonomy" id="1296096"/>
    <lineage>
        <taxon>Eukaryota</taxon>
        <taxon>Fungi</taxon>
        <taxon>Dikarya</taxon>
        <taxon>Basidiomycota</taxon>
        <taxon>Agaricomycotina</taxon>
        <taxon>Tremellomycetes</taxon>
        <taxon>Tremellales</taxon>
        <taxon>Cryptococcaceae</taxon>
        <taxon>Kwoniella</taxon>
    </lineage>
</organism>
<dbReference type="GO" id="GO:0007131">
    <property type="term" value="P:reciprocal meiotic recombination"/>
    <property type="evidence" value="ECO:0007669"/>
    <property type="project" value="TreeGrafter"/>
</dbReference>